<feature type="domain" description="C2H2-type" evidence="9">
    <location>
        <begin position="61"/>
        <end position="90"/>
    </location>
</feature>
<dbReference type="Proteomes" id="UP000664169">
    <property type="component" value="Unassembled WGS sequence"/>
</dbReference>
<dbReference type="GO" id="GO:0000785">
    <property type="term" value="C:chromatin"/>
    <property type="evidence" value="ECO:0007669"/>
    <property type="project" value="TreeGrafter"/>
</dbReference>
<evidence type="ECO:0000256" key="8">
    <source>
        <dbReference type="SAM" id="MobiDB-lite"/>
    </source>
</evidence>
<keyword evidence="6" id="KW-0539">Nucleus</keyword>
<dbReference type="AlphaFoldDB" id="A0A8H3FNY8"/>
<dbReference type="Gene3D" id="3.30.160.60">
    <property type="entry name" value="Classic Zinc Finger"/>
    <property type="match status" value="1"/>
</dbReference>
<dbReference type="PROSITE" id="PS50157">
    <property type="entry name" value="ZINC_FINGER_C2H2_2"/>
    <property type="match status" value="2"/>
</dbReference>
<gene>
    <name evidence="10" type="ORF">GOMPHAMPRED_003666</name>
</gene>
<feature type="compositionally biased region" description="Low complexity" evidence="8">
    <location>
        <begin position="211"/>
        <end position="224"/>
    </location>
</feature>
<keyword evidence="4 7" id="KW-0863">Zinc-finger</keyword>
<evidence type="ECO:0000256" key="2">
    <source>
        <dbReference type="ARBA" id="ARBA00022723"/>
    </source>
</evidence>
<accession>A0A8H3FNY8</accession>
<proteinExistence type="predicted"/>
<dbReference type="GO" id="GO:0005634">
    <property type="term" value="C:nucleus"/>
    <property type="evidence" value="ECO:0007669"/>
    <property type="project" value="UniProtKB-SubCell"/>
</dbReference>
<keyword evidence="2" id="KW-0479">Metal-binding</keyword>
<dbReference type="CDD" id="cd12148">
    <property type="entry name" value="fungal_TF_MHR"/>
    <property type="match status" value="1"/>
</dbReference>
<feature type="compositionally biased region" description="Basic and acidic residues" evidence="8">
    <location>
        <begin position="7"/>
        <end position="18"/>
    </location>
</feature>
<dbReference type="InterPro" id="IPR013087">
    <property type="entry name" value="Znf_C2H2_type"/>
</dbReference>
<organism evidence="10 11">
    <name type="scientific">Gomphillus americanus</name>
    <dbReference type="NCBI Taxonomy" id="1940652"/>
    <lineage>
        <taxon>Eukaryota</taxon>
        <taxon>Fungi</taxon>
        <taxon>Dikarya</taxon>
        <taxon>Ascomycota</taxon>
        <taxon>Pezizomycotina</taxon>
        <taxon>Lecanoromycetes</taxon>
        <taxon>OSLEUM clade</taxon>
        <taxon>Ostropomycetidae</taxon>
        <taxon>Ostropales</taxon>
        <taxon>Graphidaceae</taxon>
        <taxon>Gomphilloideae</taxon>
        <taxon>Gomphillus</taxon>
    </lineage>
</organism>
<dbReference type="EMBL" id="CAJPDQ010000021">
    <property type="protein sequence ID" value="CAF9924531.1"/>
    <property type="molecule type" value="Genomic_DNA"/>
</dbReference>
<evidence type="ECO:0000256" key="7">
    <source>
        <dbReference type="PROSITE-ProRule" id="PRU00042"/>
    </source>
</evidence>
<reference evidence="10" key="1">
    <citation type="submission" date="2021-03" db="EMBL/GenBank/DDBJ databases">
        <authorList>
            <person name="Tagirdzhanova G."/>
        </authorList>
    </citation>
    <scope>NUCLEOTIDE SEQUENCE</scope>
</reference>
<dbReference type="InterPro" id="IPR051059">
    <property type="entry name" value="VerF-like"/>
</dbReference>
<feature type="domain" description="C2H2-type" evidence="9">
    <location>
        <begin position="91"/>
        <end position="120"/>
    </location>
</feature>
<dbReference type="OrthoDB" id="427030at2759"/>
<dbReference type="Pfam" id="PF04082">
    <property type="entry name" value="Fungal_trans"/>
    <property type="match status" value="1"/>
</dbReference>
<dbReference type="GO" id="GO:0000978">
    <property type="term" value="F:RNA polymerase II cis-regulatory region sequence-specific DNA binding"/>
    <property type="evidence" value="ECO:0007669"/>
    <property type="project" value="InterPro"/>
</dbReference>
<evidence type="ECO:0000259" key="9">
    <source>
        <dbReference type="PROSITE" id="PS50157"/>
    </source>
</evidence>
<protein>
    <recommendedName>
        <fullName evidence="9">C2H2-type domain-containing protein</fullName>
    </recommendedName>
</protein>
<feature type="compositionally biased region" description="Polar residues" evidence="8">
    <location>
        <begin position="152"/>
        <end position="174"/>
    </location>
</feature>
<dbReference type="GO" id="GO:0008270">
    <property type="term" value="F:zinc ion binding"/>
    <property type="evidence" value="ECO:0007669"/>
    <property type="project" value="UniProtKB-KW"/>
</dbReference>
<dbReference type="SMART" id="SM00355">
    <property type="entry name" value="ZnF_C2H2"/>
    <property type="match status" value="2"/>
</dbReference>
<comment type="subcellular location">
    <subcellularLocation>
        <location evidence="1">Nucleus</location>
    </subcellularLocation>
</comment>
<evidence type="ECO:0000256" key="4">
    <source>
        <dbReference type="ARBA" id="ARBA00022771"/>
    </source>
</evidence>
<keyword evidence="3" id="KW-0677">Repeat</keyword>
<evidence type="ECO:0000313" key="10">
    <source>
        <dbReference type="EMBL" id="CAF9924531.1"/>
    </source>
</evidence>
<dbReference type="SUPFAM" id="SSF57667">
    <property type="entry name" value="beta-beta-alpha zinc fingers"/>
    <property type="match status" value="1"/>
</dbReference>
<feature type="compositionally biased region" description="Low complexity" evidence="8">
    <location>
        <begin position="792"/>
        <end position="801"/>
    </location>
</feature>
<dbReference type="PANTHER" id="PTHR40626:SF11">
    <property type="entry name" value="ZINC FINGER PROTEIN YPR022C"/>
    <property type="match status" value="1"/>
</dbReference>
<dbReference type="GO" id="GO:0006351">
    <property type="term" value="P:DNA-templated transcription"/>
    <property type="evidence" value="ECO:0007669"/>
    <property type="project" value="InterPro"/>
</dbReference>
<dbReference type="InterPro" id="IPR007219">
    <property type="entry name" value="XnlR_reg_dom"/>
</dbReference>
<keyword evidence="11" id="KW-1185">Reference proteome</keyword>
<dbReference type="PANTHER" id="PTHR40626">
    <property type="entry name" value="MIP31509P"/>
    <property type="match status" value="1"/>
</dbReference>
<sequence>MASQHVKSPDTVELKLEPEQDETPQRGRKKVRDDEDEDEDGAQPTGERKRKRSRKGGEKKYLCPQDGCGKSYSRAEHLYRHQLNHTPKRIYYCDFPDCDRHFVRQDLCVRHRDRHTTKGSNLQRKENYHPQPIVDPNTKTAAALVPKKSEASNDTNISIHPSTYTHTPALNQSPVGPMGPPRHNMNESERYHHTTHPTPPPFQSNSALHRSSSQNQYYSDNSTSTPLSRDMTTYRPPPRHHSFGQVEAIPFQRTTSTGLHNAAENNNSPDSMQWNGSSRMSAPFPNRSATYTAYSQTYSTVAASPSLYPPAPQNGTYPQQYYDSSNQDMSRTYTSEGIPIVQHSEPSLADASFPLFDNSEYLRSSANDMSIQWLFNQNQDISQLNQSLLGEFGLDPSAQISFPTTQPVPLQTSISVSSLLETPTRMSVISHNKRQQILDLIEKTFHVVDNSPVSMQREQLLSGDWDADDHVLSWQSMQRYTASYWFHFHEQIPILHKPTFSADKCQNLLLIAVLAIGAANLDKVHGQTVIASASEFANFLVWHLRGKLFEDKEFTPPTKLWVLQTLILLECYEKLYSSRFLHERSTIHHATTISLLRRGSALFGRPTTDSPYAGEENNQFIADTTETWWNWWIIKETTTRVAYALFIIDSIHAAMFGHTAVMLAHELRLPLPCDDSLWNANSGMEVGKIEQTQDSEGTKPIPFLDGLKRTLHGHPIRTNRFARTALMAGLLNVTFHLNQRDQLRQLGVVGGALEGTWRISLIKAFDIWAKDWDNDHEQSTAGYPKGRHLRESSQSSTHSASTIDEEHTFESRVVLHHLAHMMMHVEIVHCQIYARAPRLLGRPITRTEYTTTVKRMKDWAPRVTARDAVYYSLKFLRAVLVPNSQQGGMMGQQKPLPLRPAGEYTPRDDYLLNRPWVVYYAALVVWSYGYALDGPIAQSAFPKLETKEDQVADMLKFMNHVGAVSDPGDLIKLGGQRNACAGLLCFLSGQFMESRWELMKEASFLMGNCVDMLRGGDGNCAN</sequence>
<dbReference type="InterPro" id="IPR036236">
    <property type="entry name" value="Znf_C2H2_sf"/>
</dbReference>
<keyword evidence="5" id="KW-0862">Zinc</keyword>
<evidence type="ECO:0000256" key="3">
    <source>
        <dbReference type="ARBA" id="ARBA00022737"/>
    </source>
</evidence>
<feature type="region of interest" description="Disordered" evidence="8">
    <location>
        <begin position="148"/>
        <end position="235"/>
    </location>
</feature>
<dbReference type="GO" id="GO:0000981">
    <property type="term" value="F:DNA-binding transcription factor activity, RNA polymerase II-specific"/>
    <property type="evidence" value="ECO:0007669"/>
    <property type="project" value="InterPro"/>
</dbReference>
<comment type="caution">
    <text evidence="10">The sequence shown here is derived from an EMBL/GenBank/DDBJ whole genome shotgun (WGS) entry which is preliminary data.</text>
</comment>
<evidence type="ECO:0000313" key="11">
    <source>
        <dbReference type="Proteomes" id="UP000664169"/>
    </source>
</evidence>
<feature type="region of interest" description="Disordered" evidence="8">
    <location>
        <begin position="779"/>
        <end position="804"/>
    </location>
</feature>
<evidence type="ECO:0000256" key="5">
    <source>
        <dbReference type="ARBA" id="ARBA00022833"/>
    </source>
</evidence>
<dbReference type="PROSITE" id="PS00028">
    <property type="entry name" value="ZINC_FINGER_C2H2_1"/>
    <property type="match status" value="2"/>
</dbReference>
<evidence type="ECO:0000256" key="6">
    <source>
        <dbReference type="ARBA" id="ARBA00023242"/>
    </source>
</evidence>
<name>A0A8H3FNY8_9LECA</name>
<feature type="region of interest" description="Disordered" evidence="8">
    <location>
        <begin position="1"/>
        <end position="66"/>
    </location>
</feature>
<evidence type="ECO:0000256" key="1">
    <source>
        <dbReference type="ARBA" id="ARBA00004123"/>
    </source>
</evidence>